<keyword evidence="3" id="KW-0575">Peroxidase</keyword>
<sequence>MKTCYLLALVVWTCLLASCTTEEKREASTFKPDNPDVLHATVKKLTDVIVYDIFSPPVASRIYAYSSLAAYEAIRFQDPKQYPSFATKLNGFSSIPQPESGKTYDYTLAGIKALMTVAQKVTFSVDTLKIFEQNLMENYEHVLNKEVYDRSVLFGEEVGKAILARSTQDNYKQTRGFARYTVTESEGKWRPTPPDYMDATEPYWNTIMPLALDSAAHCRPPKPLEYKTDAQSPFYQEFKLVYDIGKNITEEQREIARFWDDNPFVSHHTGHATFATKKMTPGGHWMAIASLAARQTNADVIKSAQTYALTATALFDGFISCWEEKYRSQYIRPITVIHQQLDEHWEPLLQTPPFPEYSSGHGVISSSAATALTFLYGENFAFTDTTELEYGMGQRSFTSFNQAAIEASLSRLYGGIHYKFTCLASAEQGKKVGQQLLARTGLTKPEWVTANQ</sequence>
<dbReference type="PANTHER" id="PTHR34599:SF1">
    <property type="entry name" value="PHOSPHATIDIC ACID PHOSPHATASE TYPE 2_HALOPEROXIDASE DOMAIN-CONTAINING PROTEIN"/>
    <property type="match status" value="1"/>
</dbReference>
<dbReference type="PANTHER" id="PTHR34599">
    <property type="entry name" value="PEROXIDASE-RELATED"/>
    <property type="match status" value="1"/>
</dbReference>
<keyword evidence="1" id="KW-0732">Signal</keyword>
<protein>
    <submittedName>
        <fullName evidence="3">Vanadium-dependent haloperoxidase</fullName>
        <ecNumber evidence="3">1.11.1.-</ecNumber>
    </submittedName>
</protein>
<gene>
    <name evidence="3" type="ORF">Q0590_20705</name>
</gene>
<evidence type="ECO:0000313" key="3">
    <source>
        <dbReference type="EMBL" id="MDO1448710.1"/>
    </source>
</evidence>
<dbReference type="RefSeq" id="WP_302039510.1">
    <property type="nucleotide sequence ID" value="NZ_JAUKPO010000013.1"/>
</dbReference>
<feature type="domain" description="Phosphatidic acid phosphatase type 2/haloperoxidase" evidence="2">
    <location>
        <begin position="309"/>
        <end position="426"/>
    </location>
</feature>
<dbReference type="CDD" id="cd03398">
    <property type="entry name" value="PAP2_haloperoxidase"/>
    <property type="match status" value="1"/>
</dbReference>
<dbReference type="Gene3D" id="1.10.606.20">
    <property type="match status" value="1"/>
</dbReference>
<evidence type="ECO:0000313" key="4">
    <source>
        <dbReference type="Proteomes" id="UP001168528"/>
    </source>
</evidence>
<evidence type="ECO:0000259" key="2">
    <source>
        <dbReference type="Pfam" id="PF01569"/>
    </source>
</evidence>
<dbReference type="PROSITE" id="PS51257">
    <property type="entry name" value="PROKAR_LIPOPROTEIN"/>
    <property type="match status" value="1"/>
</dbReference>
<dbReference type="InterPro" id="IPR052559">
    <property type="entry name" value="V-haloperoxidase"/>
</dbReference>
<reference evidence="3" key="1">
    <citation type="submission" date="2023-07" db="EMBL/GenBank/DDBJ databases">
        <title>The genome sequence of Rhodocytophaga aerolata KACC 12507.</title>
        <authorList>
            <person name="Zhang X."/>
        </authorList>
    </citation>
    <scope>NUCLEOTIDE SEQUENCE</scope>
    <source>
        <strain evidence="3">KACC 12507</strain>
    </source>
</reference>
<keyword evidence="4" id="KW-1185">Reference proteome</keyword>
<dbReference type="EC" id="1.11.1.-" evidence="3"/>
<keyword evidence="3" id="KW-0560">Oxidoreductase</keyword>
<dbReference type="Pfam" id="PF01569">
    <property type="entry name" value="PAP2"/>
    <property type="match status" value="1"/>
</dbReference>
<evidence type="ECO:0000256" key="1">
    <source>
        <dbReference type="SAM" id="SignalP"/>
    </source>
</evidence>
<comment type="caution">
    <text evidence="3">The sequence shown here is derived from an EMBL/GenBank/DDBJ whole genome shotgun (WGS) entry which is preliminary data.</text>
</comment>
<dbReference type="Proteomes" id="UP001168528">
    <property type="component" value="Unassembled WGS sequence"/>
</dbReference>
<organism evidence="3 4">
    <name type="scientific">Rhodocytophaga aerolata</name>
    <dbReference type="NCBI Taxonomy" id="455078"/>
    <lineage>
        <taxon>Bacteria</taxon>
        <taxon>Pseudomonadati</taxon>
        <taxon>Bacteroidota</taxon>
        <taxon>Cytophagia</taxon>
        <taxon>Cytophagales</taxon>
        <taxon>Rhodocytophagaceae</taxon>
        <taxon>Rhodocytophaga</taxon>
    </lineage>
</organism>
<dbReference type="GO" id="GO:0004601">
    <property type="term" value="F:peroxidase activity"/>
    <property type="evidence" value="ECO:0007669"/>
    <property type="project" value="UniProtKB-KW"/>
</dbReference>
<name>A0ABT8R9F5_9BACT</name>
<dbReference type="InterPro" id="IPR036938">
    <property type="entry name" value="PAP2/HPO_sf"/>
</dbReference>
<feature type="signal peptide" evidence="1">
    <location>
        <begin position="1"/>
        <end position="17"/>
    </location>
</feature>
<dbReference type="SUPFAM" id="SSF48317">
    <property type="entry name" value="Acid phosphatase/Vanadium-dependent haloperoxidase"/>
    <property type="match status" value="1"/>
</dbReference>
<dbReference type="InterPro" id="IPR000326">
    <property type="entry name" value="PAP2/HPO"/>
</dbReference>
<dbReference type="EMBL" id="JAUKPO010000013">
    <property type="protein sequence ID" value="MDO1448710.1"/>
    <property type="molecule type" value="Genomic_DNA"/>
</dbReference>
<feature type="chain" id="PRO_5045919166" evidence="1">
    <location>
        <begin position="18"/>
        <end position="452"/>
    </location>
</feature>
<accession>A0ABT8R9F5</accession>
<proteinExistence type="predicted"/>